<dbReference type="InterPro" id="IPR004887">
    <property type="entry name" value="GSH_synth_subst-bd"/>
</dbReference>
<dbReference type="PIRSF" id="PIRSF001558">
    <property type="entry name" value="GSHase"/>
    <property type="match status" value="1"/>
</dbReference>
<comment type="similarity">
    <text evidence="3">Belongs to the eukaryotic GSH synthase family.</text>
</comment>
<evidence type="ECO:0000256" key="1">
    <source>
        <dbReference type="ARBA" id="ARBA00001946"/>
    </source>
</evidence>
<organism evidence="15 16">
    <name type="scientific">Cordylochernes scorpioides</name>
    <dbReference type="NCBI Taxonomy" id="51811"/>
    <lineage>
        <taxon>Eukaryota</taxon>
        <taxon>Metazoa</taxon>
        <taxon>Ecdysozoa</taxon>
        <taxon>Arthropoda</taxon>
        <taxon>Chelicerata</taxon>
        <taxon>Arachnida</taxon>
        <taxon>Pseudoscorpiones</taxon>
        <taxon>Cheliferoidea</taxon>
        <taxon>Chernetidae</taxon>
        <taxon>Cordylochernes</taxon>
    </lineage>
</organism>
<dbReference type="InterPro" id="IPR016185">
    <property type="entry name" value="PreATP-grasp_dom_sf"/>
</dbReference>
<keyword evidence="6" id="KW-0436">Ligase</keyword>
<evidence type="ECO:0000256" key="6">
    <source>
        <dbReference type="ARBA" id="ARBA00022598"/>
    </source>
</evidence>
<comment type="pathway">
    <text evidence="2">Sulfur metabolism; glutathione biosynthesis; glutathione from L-cysteine and L-glutamate: step 2/2.</text>
</comment>
<dbReference type="Pfam" id="PF03199">
    <property type="entry name" value="GSH_synthase"/>
    <property type="match status" value="1"/>
</dbReference>
<dbReference type="InterPro" id="IPR014042">
    <property type="entry name" value="Glutathione_synthase_a-hlx"/>
</dbReference>
<keyword evidence="10" id="KW-0067">ATP-binding</keyword>
<dbReference type="Gene3D" id="1.10.1080.10">
    <property type="entry name" value="Glutathione Synthetase, Chain A, domain 3"/>
    <property type="match status" value="1"/>
</dbReference>
<evidence type="ECO:0000313" key="16">
    <source>
        <dbReference type="Proteomes" id="UP001235939"/>
    </source>
</evidence>
<dbReference type="PANTHER" id="PTHR11130:SF0">
    <property type="entry name" value="GLUTATHIONE SYNTHETASE"/>
    <property type="match status" value="1"/>
</dbReference>
<comment type="cofactor">
    <cofactor evidence="1">
        <name>Mg(2+)</name>
        <dbReference type="ChEBI" id="CHEBI:18420"/>
    </cofactor>
</comment>
<keyword evidence="11" id="KW-0460">Magnesium</keyword>
<reference evidence="15 16" key="1">
    <citation type="submission" date="2022-01" db="EMBL/GenBank/DDBJ databases">
        <title>A chromosomal length assembly of Cordylochernes scorpioides.</title>
        <authorList>
            <person name="Zeh D."/>
            <person name="Zeh J."/>
        </authorList>
    </citation>
    <scope>NUCLEOTIDE SEQUENCE [LARGE SCALE GENOMIC DNA]</scope>
    <source>
        <strain evidence="15">IN4F17</strain>
        <tissue evidence="15">Whole Body</tissue>
    </source>
</reference>
<comment type="catalytic activity">
    <reaction evidence="13">
        <text>gamma-L-glutamyl-L-cysteine + glycine + ATP = glutathione + ADP + phosphate + H(+)</text>
        <dbReference type="Rhea" id="RHEA:13557"/>
        <dbReference type="ChEBI" id="CHEBI:15378"/>
        <dbReference type="ChEBI" id="CHEBI:30616"/>
        <dbReference type="ChEBI" id="CHEBI:43474"/>
        <dbReference type="ChEBI" id="CHEBI:57305"/>
        <dbReference type="ChEBI" id="CHEBI:57925"/>
        <dbReference type="ChEBI" id="CHEBI:58173"/>
        <dbReference type="ChEBI" id="CHEBI:456216"/>
        <dbReference type="EC" id="6.3.2.3"/>
    </reaction>
    <physiologicalReaction direction="left-to-right" evidence="13">
        <dbReference type="Rhea" id="RHEA:13558"/>
    </physiologicalReaction>
</comment>
<evidence type="ECO:0000256" key="4">
    <source>
        <dbReference type="ARBA" id="ARBA00012214"/>
    </source>
</evidence>
<evidence type="ECO:0000259" key="14">
    <source>
        <dbReference type="Pfam" id="PF03199"/>
    </source>
</evidence>
<dbReference type="Proteomes" id="UP001235939">
    <property type="component" value="Chromosome 16"/>
</dbReference>
<evidence type="ECO:0000313" key="15">
    <source>
        <dbReference type="EMBL" id="UYV78099.1"/>
    </source>
</evidence>
<evidence type="ECO:0000256" key="3">
    <source>
        <dbReference type="ARBA" id="ARBA00010385"/>
    </source>
</evidence>
<evidence type="ECO:0000256" key="10">
    <source>
        <dbReference type="ARBA" id="ARBA00022840"/>
    </source>
</evidence>
<keyword evidence="8" id="KW-0479">Metal-binding</keyword>
<evidence type="ECO:0000256" key="12">
    <source>
        <dbReference type="ARBA" id="ARBA00030403"/>
    </source>
</evidence>
<evidence type="ECO:0000256" key="8">
    <source>
        <dbReference type="ARBA" id="ARBA00022723"/>
    </source>
</evidence>
<dbReference type="Gene3D" id="3.30.470.20">
    <property type="entry name" value="ATP-grasp fold, B domain"/>
    <property type="match status" value="2"/>
</dbReference>
<keyword evidence="16" id="KW-1185">Reference proteome</keyword>
<dbReference type="SUPFAM" id="SSF56059">
    <property type="entry name" value="Glutathione synthetase ATP-binding domain-like"/>
    <property type="match status" value="1"/>
</dbReference>
<feature type="domain" description="Glutathione synthase substrate-binding" evidence="14">
    <location>
        <begin position="144"/>
        <end position="243"/>
    </location>
</feature>
<evidence type="ECO:0000256" key="9">
    <source>
        <dbReference type="ARBA" id="ARBA00022741"/>
    </source>
</evidence>
<evidence type="ECO:0000256" key="5">
    <source>
        <dbReference type="ARBA" id="ARBA00020821"/>
    </source>
</evidence>
<keyword evidence="7" id="KW-0317">Glutathione biosynthesis</keyword>
<evidence type="ECO:0000256" key="13">
    <source>
        <dbReference type="ARBA" id="ARBA00048871"/>
    </source>
</evidence>
<dbReference type="SUPFAM" id="SSF52440">
    <property type="entry name" value="PreATP-grasp domain"/>
    <property type="match status" value="1"/>
</dbReference>
<dbReference type="Gene3D" id="3.30.1490.50">
    <property type="match status" value="1"/>
</dbReference>
<dbReference type="InterPro" id="IPR005615">
    <property type="entry name" value="Glutathione_synthase"/>
</dbReference>
<dbReference type="NCBIfam" id="TIGR01986">
    <property type="entry name" value="glut_syn_euk"/>
    <property type="match status" value="1"/>
</dbReference>
<accession>A0ABY6LB69</accession>
<dbReference type="InterPro" id="IPR037013">
    <property type="entry name" value="GSH-S_sub-bd_sf"/>
</dbReference>
<proteinExistence type="inferred from homology"/>
<evidence type="ECO:0000256" key="11">
    <source>
        <dbReference type="ARBA" id="ARBA00022842"/>
    </source>
</evidence>
<dbReference type="EC" id="6.3.2.3" evidence="4"/>
<feature type="non-terminal residue" evidence="15">
    <location>
        <position position="1"/>
    </location>
</feature>
<evidence type="ECO:0000256" key="7">
    <source>
        <dbReference type="ARBA" id="ARBA00022684"/>
    </source>
</evidence>
<protein>
    <recommendedName>
        <fullName evidence="5">Glutathione synthetase</fullName>
        <ecNumber evidence="4">6.3.2.3</ecNumber>
    </recommendedName>
    <alternativeName>
        <fullName evidence="12">Glutathione synthase</fullName>
    </alternativeName>
</protein>
<evidence type="ECO:0000256" key="2">
    <source>
        <dbReference type="ARBA" id="ARBA00004965"/>
    </source>
</evidence>
<dbReference type="PANTHER" id="PTHR11130">
    <property type="entry name" value="GLUTATHIONE SYNTHETASE"/>
    <property type="match status" value="1"/>
</dbReference>
<gene>
    <name evidence="15" type="ORF">LAZ67_16000111</name>
</gene>
<dbReference type="InterPro" id="IPR014709">
    <property type="entry name" value="Glutathione_synthase_C_euk"/>
</dbReference>
<dbReference type="Pfam" id="PF03917">
    <property type="entry name" value="GSH_synth_ATP"/>
    <property type="match status" value="1"/>
</dbReference>
<dbReference type="EMBL" id="CP092878">
    <property type="protein sequence ID" value="UYV78099.1"/>
    <property type="molecule type" value="Genomic_DNA"/>
</dbReference>
<keyword evidence="9" id="KW-0547">Nucleotide-binding</keyword>
<sequence>MDPVCKHGVCRSIENDEFTEKLFSIYEDTRSNPRQAKQRVWQPYSLGLLRTDYMINLKTNQLGQIETNTIASSFAGLVTRLGDLHQLTAPLSPQMVLNEILLRSLKPSSYPELALKSPYGNNPVRDLANGLVQAWKKYDSEGSVVLFLVEEVNQNFSDQRLLEKSVVELEPRVKVLFKTFRDLRKHGQLSDGGILTVGDHEVAVVYYRTGYDPNLYNEGDWEVRLMVERSRAIKCPSIHFHLAGSKKIQQELCRPGVLERYLPDATRAAQVRETFVPQYSLDMNREGDQAVELALKNPADYVLKPQREGGGHNIYGEDIREALLRWGQSEERQSYILMERVRPPTWNNYLVRSDSPPVQASIVSELGVYGVVLGNEKSILVNEEAGLLLRSK</sequence>
<dbReference type="Gene3D" id="3.40.50.1760">
    <property type="entry name" value="Glutathione synthase, substrate-binding domain superfamily, eukaryotic"/>
    <property type="match status" value="1"/>
</dbReference>
<name>A0ABY6LB69_9ARAC</name>